<dbReference type="PANTHER" id="PTHR11567">
    <property type="entry name" value="ACID PHOSPHATASE-RELATED"/>
    <property type="match status" value="1"/>
</dbReference>
<dbReference type="InterPro" id="IPR033379">
    <property type="entry name" value="Acid_Pase_AS"/>
</dbReference>
<dbReference type="PANTHER" id="PTHR11567:SF110">
    <property type="entry name" value="2-PHOSPHOXYLOSE PHOSPHATASE 1"/>
    <property type="match status" value="1"/>
</dbReference>
<dbReference type="EMBL" id="CP041764">
    <property type="protein sequence ID" value="QHA87252.1"/>
    <property type="molecule type" value="Genomic_DNA"/>
</dbReference>
<dbReference type="PROSITE" id="PS00616">
    <property type="entry name" value="HIS_ACID_PHOSPHAT_1"/>
    <property type="match status" value="1"/>
</dbReference>
<dbReference type="PROSITE" id="PS51257">
    <property type="entry name" value="PROKAR_LIPOPROTEIN"/>
    <property type="match status" value="1"/>
</dbReference>
<keyword evidence="2" id="KW-0378">Hydrolase</keyword>
<keyword evidence="3" id="KW-0732">Signal</keyword>
<dbReference type="InterPro" id="IPR050645">
    <property type="entry name" value="Histidine_acid_phosphatase"/>
</dbReference>
<keyword evidence="5" id="KW-1185">Reference proteome</keyword>
<evidence type="ECO:0000313" key="4">
    <source>
        <dbReference type="EMBL" id="QHA87252.1"/>
    </source>
</evidence>
<dbReference type="RefSeq" id="WP_160029338.1">
    <property type="nucleotide sequence ID" value="NZ_CP041764.1"/>
</dbReference>
<organism evidence="4 5">
    <name type="scientific">Serratia rhizosphaerae</name>
    <dbReference type="NCBI Taxonomy" id="2597702"/>
    <lineage>
        <taxon>Bacteria</taxon>
        <taxon>Pseudomonadati</taxon>
        <taxon>Pseudomonadota</taxon>
        <taxon>Gammaproteobacteria</taxon>
        <taxon>Enterobacterales</taxon>
        <taxon>Yersiniaceae</taxon>
        <taxon>Serratia</taxon>
    </lineage>
</organism>
<reference evidence="4 5" key="1">
    <citation type="submission" date="2019-07" db="EMBL/GenBank/DDBJ databases">
        <title>Serratia dokdonensis sp. nov., an elicitor of systemic resistance in Nicotiana Tabacum.</title>
        <authorList>
            <person name="Son J.-S."/>
            <person name="Hwang Y.-J."/>
            <person name="Lee S.-Y."/>
            <person name="Ghim S.-Y."/>
        </authorList>
    </citation>
    <scope>NUCLEOTIDE SEQUENCE [LARGE SCALE GENOMIC DNA]</scope>
    <source>
        <strain evidence="4 5">KUDC3025</strain>
    </source>
</reference>
<feature type="signal peptide" evidence="3">
    <location>
        <begin position="1"/>
        <end position="26"/>
    </location>
</feature>
<dbReference type="SUPFAM" id="SSF53254">
    <property type="entry name" value="Phosphoglycerate mutase-like"/>
    <property type="match status" value="1"/>
</dbReference>
<dbReference type="InterPro" id="IPR000560">
    <property type="entry name" value="His_Pase_clade-2"/>
</dbReference>
<gene>
    <name evidence="4" type="ORF">FO014_10010</name>
</gene>
<dbReference type="CDD" id="cd07061">
    <property type="entry name" value="HP_HAP_like"/>
    <property type="match status" value="1"/>
</dbReference>
<dbReference type="Gene3D" id="3.40.50.1240">
    <property type="entry name" value="Phosphoglycerate mutase-like"/>
    <property type="match status" value="2"/>
</dbReference>
<name>A0ABX6GLX5_9GAMM</name>
<evidence type="ECO:0000256" key="3">
    <source>
        <dbReference type="SAM" id="SignalP"/>
    </source>
</evidence>
<dbReference type="Pfam" id="PF00328">
    <property type="entry name" value="His_Phos_2"/>
    <property type="match status" value="1"/>
</dbReference>
<evidence type="ECO:0000313" key="5">
    <source>
        <dbReference type="Proteomes" id="UP000430368"/>
    </source>
</evidence>
<feature type="chain" id="PRO_5045619290" evidence="3">
    <location>
        <begin position="27"/>
        <end position="426"/>
    </location>
</feature>
<proteinExistence type="inferred from homology"/>
<evidence type="ECO:0000256" key="2">
    <source>
        <dbReference type="ARBA" id="ARBA00022801"/>
    </source>
</evidence>
<evidence type="ECO:0000256" key="1">
    <source>
        <dbReference type="ARBA" id="ARBA00005375"/>
    </source>
</evidence>
<dbReference type="Proteomes" id="UP000430368">
    <property type="component" value="Chromosome"/>
</dbReference>
<dbReference type="InterPro" id="IPR029033">
    <property type="entry name" value="His_PPase_superfam"/>
</dbReference>
<accession>A0ABX6GLX5</accession>
<sequence>MLLLQKGWSRLLFAVVLGAASCASQAESHYVLEKVVEVSRHGVRPPTPGNRQAMQDGTDRAWPQWTTRDGELTGHGYAAAVLKGRYEAEYYRHQGLLDRGCPAPGAVYVWASPLQRTRATAQALVDGAFPGCGVAIHAVSDKQDPLFQADKMGLTPLDAEKARAAIQQAMGGSPELAQQRLSRDIARLQAAVCQPNKPCPAFEQPWRIERKEDGRFSITGLGTLSNMAESIRLAYSENLPAAQVAFGHGGSASAIAPLLPLLTARYDFTNDVPYIARRGGSVLLNQITQALASDRASADAPPPARWLLFVAHDTNIAYLRTLLGFSWQQDRYPRGNIPPAGSLVFERWRDKQSGQRFLRTYFQAQSLDQIRRLTPLDARTPPLKTDLSRPGCRPSPVGVLCPWSASLHQLRAAVDPTALPAVHYTP</sequence>
<comment type="similarity">
    <text evidence="1">Belongs to the histidine acid phosphatase family.</text>
</comment>
<protein>
    <submittedName>
        <fullName evidence="4">Histidine-type phosphatase</fullName>
    </submittedName>
</protein>